<dbReference type="PANTHER" id="PTHR48081">
    <property type="entry name" value="AB HYDROLASE SUPERFAMILY PROTEIN C4A8.06C"/>
    <property type="match status" value="1"/>
</dbReference>
<keyword evidence="1 3" id="KW-0378">Hydrolase</keyword>
<name>A0ABV6X2V4_9ACTN</name>
<dbReference type="RefSeq" id="WP_380554480.1">
    <property type="nucleotide sequence ID" value="NZ_JBHEZY010000006.1"/>
</dbReference>
<evidence type="ECO:0000313" key="4">
    <source>
        <dbReference type="Proteomes" id="UP001592530"/>
    </source>
</evidence>
<evidence type="ECO:0000313" key="3">
    <source>
        <dbReference type="EMBL" id="MFC1432527.1"/>
    </source>
</evidence>
<feature type="domain" description="BD-FAE-like" evidence="2">
    <location>
        <begin position="60"/>
        <end position="246"/>
    </location>
</feature>
<dbReference type="Proteomes" id="UP001592530">
    <property type="component" value="Unassembled WGS sequence"/>
</dbReference>
<sequence>MNLRYLRVLPGVEYSTTPAAEPEGQDGVLRITVAAGEQVPRRAEGVTLRRGLRYHEGLRLDLHTPTAPGPHPLVVYLPGGGFAVAPRAMARRERAFIAASGYAVASVQYRTTRQRATYRQGLADAQAAITHLTGHAEEFAIDSERIAVWGESAGGYMASLVGLKDDRISAVVDKFGAADVSRLADGFDRRMRTFLDDPDHAVHRYRAAEANPADLAHPGAPAFLLLHGDDDRVIPPAQTLELHRALRAAGADSTRYLLRGAGHGQLALSGQQARQWTSLQVMTLIRDFLDRHLRG</sequence>
<evidence type="ECO:0000256" key="1">
    <source>
        <dbReference type="ARBA" id="ARBA00022801"/>
    </source>
</evidence>
<dbReference type="Pfam" id="PF20434">
    <property type="entry name" value="BD-FAE"/>
    <property type="match status" value="1"/>
</dbReference>
<dbReference type="GO" id="GO:0016787">
    <property type="term" value="F:hydrolase activity"/>
    <property type="evidence" value="ECO:0007669"/>
    <property type="project" value="UniProtKB-KW"/>
</dbReference>
<dbReference type="EC" id="3.4.-.-" evidence="3"/>
<dbReference type="PANTHER" id="PTHR48081:SF13">
    <property type="entry name" value="ALPHA_BETA HYDROLASE"/>
    <property type="match status" value="1"/>
</dbReference>
<dbReference type="InterPro" id="IPR049492">
    <property type="entry name" value="BD-FAE-like_dom"/>
</dbReference>
<organism evidence="3 4">
    <name type="scientific">Streptacidiphilus alkalitolerans</name>
    <dbReference type="NCBI Taxonomy" id="3342712"/>
    <lineage>
        <taxon>Bacteria</taxon>
        <taxon>Bacillati</taxon>
        <taxon>Actinomycetota</taxon>
        <taxon>Actinomycetes</taxon>
        <taxon>Kitasatosporales</taxon>
        <taxon>Streptomycetaceae</taxon>
        <taxon>Streptacidiphilus</taxon>
    </lineage>
</organism>
<evidence type="ECO:0000259" key="2">
    <source>
        <dbReference type="Pfam" id="PF20434"/>
    </source>
</evidence>
<comment type="caution">
    <text evidence="3">The sequence shown here is derived from an EMBL/GenBank/DDBJ whole genome shotgun (WGS) entry which is preliminary data.</text>
</comment>
<dbReference type="InterPro" id="IPR029058">
    <property type="entry name" value="AB_hydrolase_fold"/>
</dbReference>
<dbReference type="EMBL" id="JBHEZY010000006">
    <property type="protein sequence ID" value="MFC1432527.1"/>
    <property type="molecule type" value="Genomic_DNA"/>
</dbReference>
<gene>
    <name evidence="3" type="ORF">ACEZDB_17920</name>
</gene>
<dbReference type="InterPro" id="IPR050300">
    <property type="entry name" value="GDXG_lipolytic_enzyme"/>
</dbReference>
<proteinExistence type="predicted"/>
<dbReference type="SUPFAM" id="SSF53474">
    <property type="entry name" value="alpha/beta-Hydrolases"/>
    <property type="match status" value="1"/>
</dbReference>
<dbReference type="Gene3D" id="3.40.50.1820">
    <property type="entry name" value="alpha/beta hydrolase"/>
    <property type="match status" value="1"/>
</dbReference>
<accession>A0ABV6X2V4</accession>
<protein>
    <submittedName>
        <fullName evidence="3">Alpha/beta hydrolase family protein</fullName>
        <ecNumber evidence="3">3.4.-.-</ecNumber>
    </submittedName>
</protein>
<reference evidence="3 4" key="1">
    <citation type="submission" date="2024-09" db="EMBL/GenBank/DDBJ databases">
        <authorList>
            <person name="Lee S.D."/>
        </authorList>
    </citation>
    <scope>NUCLEOTIDE SEQUENCE [LARGE SCALE GENOMIC DNA]</scope>
    <source>
        <strain evidence="3 4">N1-3</strain>
    </source>
</reference>